<evidence type="ECO:0000256" key="1">
    <source>
        <dbReference type="SAM" id="Phobius"/>
    </source>
</evidence>
<proteinExistence type="predicted"/>
<dbReference type="InterPro" id="IPR055712">
    <property type="entry name" value="DUF7288"/>
</dbReference>
<feature type="transmembrane region" description="Helical" evidence="1">
    <location>
        <begin position="12"/>
        <end position="33"/>
    </location>
</feature>
<dbReference type="PATRIC" id="fig|35746.4.peg.1202"/>
<dbReference type="EMBL" id="CP011947">
    <property type="protein sequence ID" value="AKU07252.1"/>
    <property type="molecule type" value="Genomic_DNA"/>
</dbReference>
<evidence type="ECO:0000313" key="3">
    <source>
        <dbReference type="Proteomes" id="UP000066124"/>
    </source>
</evidence>
<dbReference type="KEGG" id="hgi:ABY42_05655"/>
<dbReference type="Proteomes" id="UP000066124">
    <property type="component" value="Chromosome"/>
</dbReference>
<keyword evidence="1" id="KW-1133">Transmembrane helix</keyword>
<name>A0A0K1IRU4_HALGI</name>
<keyword evidence="1" id="KW-0812">Transmembrane</keyword>
<dbReference type="AlphaFoldDB" id="A0A0K1IRU4"/>
<protein>
    <submittedName>
        <fullName evidence="2">Uncharacterized protein</fullName>
    </submittedName>
</protein>
<evidence type="ECO:0000313" key="2">
    <source>
        <dbReference type="EMBL" id="AKU07252.1"/>
    </source>
</evidence>
<gene>
    <name evidence="2" type="ORF">ABY42_05655</name>
</gene>
<dbReference type="GeneID" id="59458844"/>
<accession>A0A0K1IRU4</accession>
<sequence>MVTVSRAQAHALEAIVAAMVLLASVTFALQVTAVTPLTASTSSQHIENQQAAVADGVLTAAAETGALKRTVLFTHPENGSFYGIDARGYYVDGGPPTAFGAMLDESFLDRGIAFNVYVHYLRDREVRRTTRLVFMGEPSDHAVSRTRVVTLADDDALTEPGTSPGGEPRAVETTKTLESVAAASDETYFIQDGSAGPLYGVVEVEVVVWRM</sequence>
<dbReference type="RefSeq" id="WP_050458915.1">
    <property type="nucleotide sequence ID" value="NZ_CP011947.1"/>
</dbReference>
<organism evidence="2 3">
    <name type="scientific">Haloferax gibbonsii</name>
    <dbReference type="NCBI Taxonomy" id="35746"/>
    <lineage>
        <taxon>Archaea</taxon>
        <taxon>Methanobacteriati</taxon>
        <taxon>Methanobacteriota</taxon>
        <taxon>Stenosarchaea group</taxon>
        <taxon>Halobacteria</taxon>
        <taxon>Halobacteriales</taxon>
        <taxon>Haloferacaceae</taxon>
        <taxon>Haloferax</taxon>
    </lineage>
</organism>
<keyword evidence="1" id="KW-0472">Membrane</keyword>
<reference evidence="3" key="1">
    <citation type="journal article" date="2015" name="J. Biotechnol.">
        <title>Complete genome sequence of Haloferax gibbonsii strain ARA6, a potential producer of polyhydroxyalkanoates and halocins isolated from Araruama, Rio de Janeiro, Brasil.</title>
        <authorList>
            <person name="Pinto L.H."/>
            <person name="D'Alincourt Carvalho-Assef A.P."/>
            <person name="Vieira R.P."/>
            <person name="Clementino M.M."/>
            <person name="Albano R.M."/>
        </authorList>
    </citation>
    <scope>NUCLEOTIDE SEQUENCE [LARGE SCALE GENOMIC DNA]</scope>
    <source>
        <strain evidence="3">ARA6</strain>
    </source>
</reference>
<dbReference type="Pfam" id="PF23959">
    <property type="entry name" value="DUF7288"/>
    <property type="match status" value="1"/>
</dbReference>